<protein>
    <recommendedName>
        <fullName evidence="7">MYB transcription factor</fullName>
    </recommendedName>
</protein>
<feature type="compositionally biased region" description="Low complexity" evidence="2">
    <location>
        <begin position="739"/>
        <end position="771"/>
    </location>
</feature>
<evidence type="ECO:0000313" key="6">
    <source>
        <dbReference type="Proteomes" id="UP001492380"/>
    </source>
</evidence>
<feature type="domain" description="Myb-like" evidence="3">
    <location>
        <begin position="299"/>
        <end position="352"/>
    </location>
</feature>
<dbReference type="Gene3D" id="1.10.10.60">
    <property type="entry name" value="Homeodomain-like"/>
    <property type="match status" value="1"/>
</dbReference>
<dbReference type="PANTHER" id="PTHR46734:SF1">
    <property type="entry name" value="TELOMERIC REPEAT-BINDING FACTOR 1"/>
    <property type="match status" value="1"/>
</dbReference>
<dbReference type="Pfam" id="PF00249">
    <property type="entry name" value="Myb_DNA-binding"/>
    <property type="match status" value="1"/>
</dbReference>
<feature type="domain" description="Myb-like" evidence="3">
    <location>
        <begin position="455"/>
        <end position="509"/>
    </location>
</feature>
<feature type="domain" description="HTH myb-type" evidence="4">
    <location>
        <begin position="299"/>
        <end position="358"/>
    </location>
</feature>
<feature type="compositionally biased region" description="Low complexity" evidence="2">
    <location>
        <begin position="715"/>
        <end position="726"/>
    </location>
</feature>
<feature type="compositionally biased region" description="Basic and acidic residues" evidence="2">
    <location>
        <begin position="369"/>
        <end position="400"/>
    </location>
</feature>
<feature type="compositionally biased region" description="Polar residues" evidence="2">
    <location>
        <begin position="653"/>
        <end position="668"/>
    </location>
</feature>
<evidence type="ECO:0000256" key="1">
    <source>
        <dbReference type="ARBA" id="ARBA00023242"/>
    </source>
</evidence>
<evidence type="ECO:0000259" key="4">
    <source>
        <dbReference type="PROSITE" id="PS51294"/>
    </source>
</evidence>
<feature type="region of interest" description="Disordered" evidence="2">
    <location>
        <begin position="632"/>
        <end position="671"/>
    </location>
</feature>
<proteinExistence type="predicted"/>
<dbReference type="Pfam" id="PF13921">
    <property type="entry name" value="Myb_DNA-bind_6"/>
    <property type="match status" value="1"/>
</dbReference>
<feature type="compositionally biased region" description="Basic residues" evidence="2">
    <location>
        <begin position="294"/>
        <end position="306"/>
    </location>
</feature>
<keyword evidence="1" id="KW-0539">Nucleus</keyword>
<feature type="compositionally biased region" description="Pro residues" evidence="2">
    <location>
        <begin position="99"/>
        <end position="112"/>
    </location>
</feature>
<accession>A0ABR1YK60</accession>
<dbReference type="Gene3D" id="1.10.246.220">
    <property type="match status" value="1"/>
</dbReference>
<feature type="compositionally biased region" description="Polar residues" evidence="2">
    <location>
        <begin position="727"/>
        <end position="738"/>
    </location>
</feature>
<feature type="compositionally biased region" description="Low complexity" evidence="2">
    <location>
        <begin position="642"/>
        <end position="652"/>
    </location>
</feature>
<dbReference type="CDD" id="cd11660">
    <property type="entry name" value="SANT_TRF"/>
    <property type="match status" value="2"/>
</dbReference>
<feature type="compositionally biased region" description="Basic and acidic residues" evidence="2">
    <location>
        <begin position="521"/>
        <end position="530"/>
    </location>
</feature>
<dbReference type="InterPro" id="IPR052450">
    <property type="entry name" value="TRBD-Containing_Protein"/>
</dbReference>
<feature type="compositionally biased region" description="Basic and acidic residues" evidence="2">
    <location>
        <begin position="232"/>
        <end position="249"/>
    </location>
</feature>
<dbReference type="Proteomes" id="UP001492380">
    <property type="component" value="Unassembled WGS sequence"/>
</dbReference>
<comment type="caution">
    <text evidence="5">The sequence shown here is derived from an EMBL/GenBank/DDBJ whole genome shotgun (WGS) entry which is preliminary data.</text>
</comment>
<feature type="region of interest" description="Disordered" evidence="2">
    <location>
        <begin position="568"/>
        <end position="587"/>
    </location>
</feature>
<dbReference type="SUPFAM" id="SSF46689">
    <property type="entry name" value="Homeodomain-like"/>
    <property type="match status" value="2"/>
</dbReference>
<feature type="compositionally biased region" description="Basic and acidic residues" evidence="2">
    <location>
        <begin position="259"/>
        <end position="270"/>
    </location>
</feature>
<evidence type="ECO:0000313" key="5">
    <source>
        <dbReference type="EMBL" id="KAK8230722.1"/>
    </source>
</evidence>
<organism evidence="5 6">
    <name type="scientific">Phyllosticta capitalensis</name>
    <dbReference type="NCBI Taxonomy" id="121624"/>
    <lineage>
        <taxon>Eukaryota</taxon>
        <taxon>Fungi</taxon>
        <taxon>Dikarya</taxon>
        <taxon>Ascomycota</taxon>
        <taxon>Pezizomycotina</taxon>
        <taxon>Dothideomycetes</taxon>
        <taxon>Dothideomycetes incertae sedis</taxon>
        <taxon>Botryosphaeriales</taxon>
        <taxon>Phyllostictaceae</taxon>
        <taxon>Phyllosticta</taxon>
    </lineage>
</organism>
<dbReference type="EMBL" id="JBBWRZ010000008">
    <property type="protein sequence ID" value="KAK8230722.1"/>
    <property type="molecule type" value="Genomic_DNA"/>
</dbReference>
<feature type="region of interest" description="Disordered" evidence="2">
    <location>
        <begin position="20"/>
        <end position="63"/>
    </location>
</feature>
<dbReference type="InterPro" id="IPR001005">
    <property type="entry name" value="SANT/Myb"/>
</dbReference>
<dbReference type="InterPro" id="IPR009057">
    <property type="entry name" value="Homeodomain-like_sf"/>
</dbReference>
<dbReference type="SMART" id="SM00717">
    <property type="entry name" value="SANT"/>
    <property type="match status" value="2"/>
</dbReference>
<evidence type="ECO:0000259" key="3">
    <source>
        <dbReference type="PROSITE" id="PS50090"/>
    </source>
</evidence>
<evidence type="ECO:0008006" key="7">
    <source>
        <dbReference type="Google" id="ProtNLM"/>
    </source>
</evidence>
<evidence type="ECO:0000256" key="2">
    <source>
        <dbReference type="SAM" id="MobiDB-lite"/>
    </source>
</evidence>
<reference evidence="5 6" key="1">
    <citation type="submission" date="2024-04" db="EMBL/GenBank/DDBJ databases">
        <title>Phyllosticta paracitricarpa is synonymous to the EU quarantine fungus P. citricarpa based on phylogenomic analyses.</title>
        <authorList>
            <consortium name="Lawrence Berkeley National Laboratory"/>
            <person name="Van Ingen-Buijs V.A."/>
            <person name="Van Westerhoven A.C."/>
            <person name="Haridas S."/>
            <person name="Skiadas P."/>
            <person name="Martin F."/>
            <person name="Groenewald J.Z."/>
            <person name="Crous P.W."/>
            <person name="Seidl M.F."/>
        </authorList>
    </citation>
    <scope>NUCLEOTIDE SEQUENCE [LARGE SCALE GENOMIC DNA]</scope>
    <source>
        <strain evidence="5 6">CBS 123374</strain>
    </source>
</reference>
<dbReference type="InterPro" id="IPR017930">
    <property type="entry name" value="Myb_dom"/>
</dbReference>
<feature type="region of interest" description="Disordered" evidence="2">
    <location>
        <begin position="708"/>
        <end position="771"/>
    </location>
</feature>
<dbReference type="PANTHER" id="PTHR46734">
    <property type="entry name" value="TELOMERIC REPEAT-BINDING FACTOR 1 TERF1"/>
    <property type="match status" value="1"/>
</dbReference>
<feature type="region of interest" description="Disordered" evidence="2">
    <location>
        <begin position="92"/>
        <end position="126"/>
    </location>
</feature>
<feature type="region of interest" description="Disordered" evidence="2">
    <location>
        <begin position="209"/>
        <end position="315"/>
    </location>
</feature>
<dbReference type="PROSITE" id="PS50090">
    <property type="entry name" value="MYB_LIKE"/>
    <property type="match status" value="2"/>
</dbReference>
<gene>
    <name evidence="5" type="ORF">HDK90DRAFT_491714</name>
</gene>
<sequence>MEPRIPSLLLDDTFSIDRLPPEQLPFPLGAFQTPQQHGSQALPSTRPSRPAPVEPSAPSANISLRDIYNPGAKDVHHGHGHAVFNGQLSRALSCQPAPDSQPPSSAQPPSEPRPSRPHQHAARPPKSVPLAEVLNSTITPPADSVQHPSATASHFSGSVSDLLLSPPAAAKYASPTVLPRKRRKMDVGSEMFTLPKPEAMKKRRPRIPPLLQGLHQPPPDAGLFPPITSERVGADRNREVSKEGARVIHEPPPAQPAAEKQKEAIPDTERAVQGASLDKEKDQPEPGNSGAQKKPGKPAPKVKRKRWTEQETTHLLKGVAKFGIGNWKRILECDEYSFNERTAVDLKDRFRTCCPDEYRKLKAPASTTTEREKRLSKKLSDPSLKDGQGKENQSSEHAKNDANAVALTVVNQDGPLSASWPLAKVTAGKKRGPKVHRKGSQELASIGIEAPFTKNTRREPRKFSDEEDDALLRGVDKHGPKWHLIKNDEGLGLAHRHPTDLRDRYRNKWPERYKNAGYKINGKEKGKPLSDEANDGVDDTEKDKAMTEPASSLQQREEHHAPAAAVVTTNEQPHFNLTAPSSSSRPRASDLKALLSNFPFHDPFSEDDDFTTDLPLEGECSPVILSREIFSYANPTNGGGQLQPSQQQQQPPYDSTMSGSCGTATNDHINPLDTLKTSQRHAAANTASTNHNLPPLWLPAPLTTAAAAGAGGGPWASNTTTSSTTSADPNSAVRTANRSTTNGTAAMSTASSASSSAPLATNATTAAGGPPVGAVSLPGPADLLMGLDLDGRNDAMAMGHGSSWFNLFD</sequence>
<feature type="compositionally biased region" description="Polar residues" evidence="2">
    <location>
        <begin position="32"/>
        <end position="47"/>
    </location>
</feature>
<dbReference type="PROSITE" id="PS51294">
    <property type="entry name" value="HTH_MYB"/>
    <property type="match status" value="1"/>
</dbReference>
<feature type="region of interest" description="Disordered" evidence="2">
    <location>
        <begin position="519"/>
        <end position="562"/>
    </location>
</feature>
<name>A0ABR1YK60_9PEZI</name>
<keyword evidence="6" id="KW-1185">Reference proteome</keyword>
<feature type="region of interest" description="Disordered" evidence="2">
    <location>
        <begin position="363"/>
        <end position="400"/>
    </location>
</feature>